<dbReference type="AlphaFoldDB" id="A0A6P6T240"/>
<evidence type="ECO:0000313" key="13">
    <source>
        <dbReference type="Proteomes" id="UP001652660"/>
    </source>
</evidence>
<evidence type="ECO:0000256" key="11">
    <source>
        <dbReference type="SAM" id="MobiDB-lite"/>
    </source>
</evidence>
<keyword evidence="6 10" id="KW-0547">Nucleotide-binding</keyword>
<dbReference type="PRINTS" id="PR00109">
    <property type="entry name" value="TYRKINASE"/>
</dbReference>
<keyword evidence="2" id="KW-0963">Cytoplasm</keyword>
<dbReference type="Proteomes" id="UP001652660">
    <property type="component" value="Chromosome 6e"/>
</dbReference>
<dbReference type="RefSeq" id="XP_027072384.1">
    <property type="nucleotide sequence ID" value="XM_027216583.1"/>
</dbReference>
<organism evidence="13 14">
    <name type="scientific">Coffea arabica</name>
    <name type="common">Arabian coffee</name>
    <dbReference type="NCBI Taxonomy" id="13443"/>
    <lineage>
        <taxon>Eukaryota</taxon>
        <taxon>Viridiplantae</taxon>
        <taxon>Streptophyta</taxon>
        <taxon>Embryophyta</taxon>
        <taxon>Tracheophyta</taxon>
        <taxon>Spermatophyta</taxon>
        <taxon>Magnoliopsida</taxon>
        <taxon>eudicotyledons</taxon>
        <taxon>Gunneridae</taxon>
        <taxon>Pentapetalae</taxon>
        <taxon>asterids</taxon>
        <taxon>lamiids</taxon>
        <taxon>Gentianales</taxon>
        <taxon>Rubiaceae</taxon>
        <taxon>Ixoroideae</taxon>
        <taxon>Gardenieae complex</taxon>
        <taxon>Bertiereae - Coffeeae clade</taxon>
        <taxon>Coffeeae</taxon>
        <taxon>Coffea</taxon>
    </lineage>
</organism>
<evidence type="ECO:0000256" key="9">
    <source>
        <dbReference type="ARBA" id="ARBA00023294"/>
    </source>
</evidence>
<dbReference type="PANTHER" id="PTHR23257:SF703">
    <property type="entry name" value="KINASE SUPERFAMILY WITH OCTICOSAPEPTIDE_PHOX_BEM1P DOMAIN-CONTAINING PROTEIN"/>
    <property type="match status" value="1"/>
</dbReference>
<dbReference type="FunFam" id="1.10.510.10:FF:000142">
    <property type="entry name" value="Octicosapeptide/phox/Bem1p domain kinase superfamily protein"/>
    <property type="match status" value="1"/>
</dbReference>
<dbReference type="Pfam" id="PF00564">
    <property type="entry name" value="PB1"/>
    <property type="match status" value="1"/>
</dbReference>
<feature type="domain" description="Protein kinase" evidence="12">
    <location>
        <begin position="872"/>
        <end position="1139"/>
    </location>
</feature>
<name>A0A6P6T240_COFAR</name>
<protein>
    <submittedName>
        <fullName evidence="14">Uncharacterized protein LOC113697115</fullName>
    </submittedName>
</protein>
<feature type="binding site" evidence="10">
    <location>
        <position position="899"/>
    </location>
    <ligand>
        <name>ATP</name>
        <dbReference type="ChEBI" id="CHEBI:30616"/>
    </ligand>
</feature>
<dbReference type="PANTHER" id="PTHR23257">
    <property type="entry name" value="SERINE-THREONINE PROTEIN KINASE"/>
    <property type="match status" value="1"/>
</dbReference>
<dbReference type="CDD" id="cd06410">
    <property type="entry name" value="PB1_UP2"/>
    <property type="match status" value="1"/>
</dbReference>
<dbReference type="OrthoDB" id="4062651at2759"/>
<dbReference type="GO" id="GO:0009734">
    <property type="term" value="P:auxin-activated signaling pathway"/>
    <property type="evidence" value="ECO:0007669"/>
    <property type="project" value="UniProtKB-KW"/>
</dbReference>
<dbReference type="InterPro" id="IPR000270">
    <property type="entry name" value="PB1_dom"/>
</dbReference>
<dbReference type="SUPFAM" id="SSF54277">
    <property type="entry name" value="CAD &amp; PB1 domains"/>
    <property type="match status" value="1"/>
</dbReference>
<keyword evidence="7" id="KW-0418">Kinase</keyword>
<feature type="region of interest" description="Disordered" evidence="11">
    <location>
        <begin position="727"/>
        <end position="767"/>
    </location>
</feature>
<dbReference type="Gene3D" id="3.10.20.90">
    <property type="entry name" value="Phosphatidylinositol 3-kinase Catalytic Subunit, Chain A, domain 1"/>
    <property type="match status" value="1"/>
</dbReference>
<evidence type="ECO:0000313" key="15">
    <source>
        <dbReference type="RefSeq" id="XP_071911342.1"/>
    </source>
</evidence>
<evidence type="ECO:0000256" key="6">
    <source>
        <dbReference type="ARBA" id="ARBA00022741"/>
    </source>
</evidence>
<dbReference type="PROSITE" id="PS00108">
    <property type="entry name" value="PROTEIN_KINASE_ST"/>
    <property type="match status" value="1"/>
</dbReference>
<evidence type="ECO:0000256" key="3">
    <source>
        <dbReference type="ARBA" id="ARBA00022527"/>
    </source>
</evidence>
<dbReference type="Gene3D" id="1.10.510.10">
    <property type="entry name" value="Transferase(Phosphotransferase) domain 1"/>
    <property type="match status" value="1"/>
</dbReference>
<evidence type="ECO:0000256" key="8">
    <source>
        <dbReference type="ARBA" id="ARBA00022840"/>
    </source>
</evidence>
<keyword evidence="13" id="KW-1185">Reference proteome</keyword>
<evidence type="ECO:0000313" key="14">
    <source>
        <dbReference type="RefSeq" id="XP_027072384.1"/>
    </source>
</evidence>
<dbReference type="PROSITE" id="PS00107">
    <property type="entry name" value="PROTEIN_KINASE_ATP"/>
    <property type="match status" value="1"/>
</dbReference>
<dbReference type="RefSeq" id="XP_071911342.1">
    <property type="nucleotide sequence ID" value="XM_072055241.1"/>
</dbReference>
<reference evidence="13" key="1">
    <citation type="journal article" date="2025" name="Foods">
        <title>Unveiling the Microbial Signatures of Arabica Coffee Cherries: Insights into Ripeness Specific Diversity, Functional Traits, and Implications for Quality and Safety.</title>
        <authorList>
            <consortium name="RefSeq"/>
            <person name="Tenea G.N."/>
            <person name="Cifuentes V."/>
            <person name="Reyes P."/>
            <person name="Cevallos-Vallejos M."/>
        </authorList>
    </citation>
    <scope>NUCLEOTIDE SEQUENCE [LARGE SCALE GENOMIC DNA]</scope>
</reference>
<dbReference type="InterPro" id="IPR017441">
    <property type="entry name" value="Protein_kinase_ATP_BS"/>
</dbReference>
<dbReference type="SMART" id="SM00220">
    <property type="entry name" value="S_TKc"/>
    <property type="match status" value="1"/>
</dbReference>
<dbReference type="FunFam" id="3.30.200.20:FF:000081">
    <property type="entry name" value="Octicosapeptide/phox/Bem1p domain kinase superfamily protein"/>
    <property type="match status" value="1"/>
</dbReference>
<comment type="subcellular location">
    <subcellularLocation>
        <location evidence="1">Cytoplasm</location>
    </subcellularLocation>
</comment>
<sequence>MCNKGTVVLSESELESECPINQEQQQHQAVYLMDSPTVASGSAPNLNDENPRIKFLCSFGGSILPRPHDGKLRYVGGETRIVSVPRDITYEELMAKMRELFEGAMILKYQQPDEDLDALVSVVNDDDVTNMMEEYDKLGAGDGFTRLRIFLFSHSDQDGTMHFIDGDERDHEKRYVDALNSLNESPEYRRNHLMDNQFVGPLDDAHVVAEQFLSQLNLEGVVQNQRNTEMPMPQMNLRQLTIPTLVSGQPQQTASQRYNEMDAPWSPAYYSPRQHGHQDPRQVAEFPTSPSSGRYRAQYNEFSDKSFDRMPDVQMNHQSLYEHQPQYSENLALYTSDKAGFPGNILHGANVFEGNSVCEHCRVPFQRNQVYNDAPWKPGEHQHLEPPGNGFHQATNPCAECPPNREILMLNTDPNMHHIYYPRDQDPRQLYSESQSHDRGWLLPHQSNTRPEEPRPHVSVAGRLSDHYIVDNNVSISHGHVNVSDSLYIPSHFVHPDDPRYIRSGPEMSQIFHDSTVATGSHIHGQPSDERGVRYANPPYAYAPDSHYPVTGHTPAHALWRNIHGPMHGGLSYEGSSSPQLPGGLVSPGYIRVEGSPSLRAGLENQNPWVDSSQKVVGNDGSLLPDYPNGHALKLLPTTYNQESQLLYNTEPVRSNIDVLNIATPTDPFMRSDSAPAVNDKLFSSATSRGEPRIETDVLRPVWVDNTVEGGHKEAIHLEKAEDIGVLSHPKGSKDSDNVQFPESITSGPMVHGARSNGTTKPEEKDTCFPLEREQSDDRLSCLPELIASAKKATLDSIEEVKAKVQDITDPRVEHDAAVKEEHQNEADALDAQGDLEVDSDNENSNSPKIELTKAEEEAINRGLQTIKNEDLEEIRELGSGTYGAVFHGKWKGSDVAIKRIKASCFAGRPSERERLISDFWKEALILSSLHHPNVVSFYGVVRDGPGGSLATVTEFMVNGSLKQFLQKKDRTIDRRKRLMIAMDTAFGMEYLHGKNIVHFDLKCENLLVNMRDPHRPVCKIGDLGLSKVKQHTLVSGGVRGTLPWMAPELLSGKSNMVSEKIDVYSFGVVMWELLTGDEPYKEMHCASIIGGIVNNTLRPQIPTWCDPEWKSLMESCWAADPAERPSFSEISQKLRSMAAAMNLK</sequence>
<gene>
    <name evidence="14 15 16" type="primary">LOC113697115</name>
</gene>
<dbReference type="PROSITE" id="PS50011">
    <property type="entry name" value="PROTEIN_KINASE_DOM"/>
    <property type="match status" value="1"/>
</dbReference>
<dbReference type="RefSeq" id="XP_071911343.1">
    <property type="nucleotide sequence ID" value="XM_072055242.1"/>
</dbReference>
<keyword evidence="5" id="KW-0808">Transferase</keyword>
<dbReference type="GO" id="GO:0010928">
    <property type="term" value="P:regulation of auxin mediated signaling pathway"/>
    <property type="evidence" value="ECO:0007669"/>
    <property type="project" value="UniProtKB-ARBA"/>
</dbReference>
<evidence type="ECO:0000256" key="10">
    <source>
        <dbReference type="PROSITE-ProRule" id="PRU10141"/>
    </source>
</evidence>
<dbReference type="GO" id="GO:0004674">
    <property type="term" value="F:protein serine/threonine kinase activity"/>
    <property type="evidence" value="ECO:0007669"/>
    <property type="project" value="UniProtKB-KW"/>
</dbReference>
<dbReference type="Gene3D" id="3.30.200.20">
    <property type="entry name" value="Phosphorylase Kinase, domain 1"/>
    <property type="match status" value="1"/>
</dbReference>
<dbReference type="GO" id="GO:0005737">
    <property type="term" value="C:cytoplasm"/>
    <property type="evidence" value="ECO:0007669"/>
    <property type="project" value="UniProtKB-SubCell"/>
</dbReference>
<keyword evidence="3" id="KW-0723">Serine/threonine-protein kinase</keyword>
<evidence type="ECO:0000256" key="1">
    <source>
        <dbReference type="ARBA" id="ARBA00004496"/>
    </source>
</evidence>
<dbReference type="InterPro" id="IPR011009">
    <property type="entry name" value="Kinase-like_dom_sf"/>
</dbReference>
<accession>A0A6P6T240</accession>
<keyword evidence="4" id="KW-0597">Phosphoprotein</keyword>
<dbReference type="GO" id="GO:0005524">
    <property type="term" value="F:ATP binding"/>
    <property type="evidence" value="ECO:0007669"/>
    <property type="project" value="UniProtKB-UniRule"/>
</dbReference>
<dbReference type="SMART" id="SM00666">
    <property type="entry name" value="PB1"/>
    <property type="match status" value="1"/>
</dbReference>
<evidence type="ECO:0000313" key="16">
    <source>
        <dbReference type="RefSeq" id="XP_071911343.1"/>
    </source>
</evidence>
<dbReference type="InterPro" id="IPR050167">
    <property type="entry name" value="Ser_Thr_protein_kinase"/>
</dbReference>
<dbReference type="InterPro" id="IPR008271">
    <property type="entry name" value="Ser/Thr_kinase_AS"/>
</dbReference>
<dbReference type="FunFam" id="3.10.20.90:FF:000058">
    <property type="entry name" value="Octicosapeptide/phox/Bem1p domain kinase superfamily protein"/>
    <property type="match status" value="1"/>
</dbReference>
<dbReference type="SUPFAM" id="SSF56112">
    <property type="entry name" value="Protein kinase-like (PK-like)"/>
    <property type="match status" value="1"/>
</dbReference>
<evidence type="ECO:0000259" key="12">
    <source>
        <dbReference type="PROSITE" id="PS50011"/>
    </source>
</evidence>
<feature type="region of interest" description="Disordered" evidence="11">
    <location>
        <begin position="430"/>
        <end position="458"/>
    </location>
</feature>
<dbReference type="InterPro" id="IPR000719">
    <property type="entry name" value="Prot_kinase_dom"/>
</dbReference>
<reference evidence="14" key="2">
    <citation type="submission" date="2025-04" db="UniProtKB">
        <authorList>
            <consortium name="RefSeq"/>
        </authorList>
    </citation>
    <scope>IDENTIFICATION</scope>
    <source>
        <tissue evidence="14 15">Leaves</tissue>
    </source>
</reference>
<evidence type="ECO:0000256" key="5">
    <source>
        <dbReference type="ARBA" id="ARBA00022679"/>
    </source>
</evidence>
<feature type="region of interest" description="Disordered" evidence="11">
    <location>
        <begin position="272"/>
        <end position="295"/>
    </location>
</feature>
<evidence type="ECO:0000256" key="2">
    <source>
        <dbReference type="ARBA" id="ARBA00022490"/>
    </source>
</evidence>
<dbReference type="InterPro" id="IPR001245">
    <property type="entry name" value="Ser-Thr/Tyr_kinase_cat_dom"/>
</dbReference>
<dbReference type="GeneID" id="113697115"/>
<proteinExistence type="predicted"/>
<feature type="compositionally biased region" description="Polar residues" evidence="11">
    <location>
        <begin position="738"/>
        <end position="747"/>
    </location>
</feature>
<evidence type="ECO:0000256" key="7">
    <source>
        <dbReference type="ARBA" id="ARBA00022777"/>
    </source>
</evidence>
<keyword evidence="8 10" id="KW-0067">ATP-binding</keyword>
<dbReference type="Pfam" id="PF07714">
    <property type="entry name" value="PK_Tyr_Ser-Thr"/>
    <property type="match status" value="1"/>
</dbReference>
<keyword evidence="9" id="KW-0927">Auxin signaling pathway</keyword>
<dbReference type="CDD" id="cd13999">
    <property type="entry name" value="STKc_MAP3K-like"/>
    <property type="match status" value="1"/>
</dbReference>
<evidence type="ECO:0000256" key="4">
    <source>
        <dbReference type="ARBA" id="ARBA00022553"/>
    </source>
</evidence>